<feature type="region of interest" description="Disordered" evidence="1">
    <location>
        <begin position="1"/>
        <end position="26"/>
    </location>
</feature>
<proteinExistence type="predicted"/>
<evidence type="ECO:0000313" key="2">
    <source>
        <dbReference type="EMBL" id="RLM55544.1"/>
    </source>
</evidence>
<dbReference type="OrthoDB" id="667521at2759"/>
<feature type="compositionally biased region" description="Basic and acidic residues" evidence="1">
    <location>
        <begin position="1"/>
        <end position="11"/>
    </location>
</feature>
<dbReference type="Proteomes" id="UP000275267">
    <property type="component" value="Unassembled WGS sequence"/>
</dbReference>
<evidence type="ECO:0000313" key="3">
    <source>
        <dbReference type="Proteomes" id="UP000275267"/>
    </source>
</evidence>
<protein>
    <submittedName>
        <fullName evidence="2">Uncharacterized protein</fullName>
    </submittedName>
</protein>
<evidence type="ECO:0000256" key="1">
    <source>
        <dbReference type="SAM" id="MobiDB-lite"/>
    </source>
</evidence>
<dbReference type="EMBL" id="PQIB02000018">
    <property type="protein sequence ID" value="RLM55544.1"/>
    <property type="molecule type" value="Genomic_DNA"/>
</dbReference>
<gene>
    <name evidence="2" type="ORF">C2845_PM10G00170</name>
</gene>
<accession>A0A3L6PGX5</accession>
<organism evidence="2 3">
    <name type="scientific">Panicum miliaceum</name>
    <name type="common">Proso millet</name>
    <name type="synonym">Broomcorn millet</name>
    <dbReference type="NCBI Taxonomy" id="4540"/>
    <lineage>
        <taxon>Eukaryota</taxon>
        <taxon>Viridiplantae</taxon>
        <taxon>Streptophyta</taxon>
        <taxon>Embryophyta</taxon>
        <taxon>Tracheophyta</taxon>
        <taxon>Spermatophyta</taxon>
        <taxon>Magnoliopsida</taxon>
        <taxon>Liliopsida</taxon>
        <taxon>Poales</taxon>
        <taxon>Poaceae</taxon>
        <taxon>PACMAD clade</taxon>
        <taxon>Panicoideae</taxon>
        <taxon>Panicodae</taxon>
        <taxon>Paniceae</taxon>
        <taxon>Panicinae</taxon>
        <taxon>Panicum</taxon>
        <taxon>Panicum sect. Panicum</taxon>
    </lineage>
</organism>
<keyword evidence="3" id="KW-1185">Reference proteome</keyword>
<sequence>MDNRDPQEKRNSVFSPSSDGREAMVEKALSRRGTCLQRLEHPQPLVRIRRKTKGGGGIDDGWRAAAAAMEVPAREQSAEFGKRTAGLRIQRSRWTPLACRVWNSRVNSTVLTCIWLNIWKCSNAKMFRHEDEANIKISRRCRDDLLLWSNRC</sequence>
<comment type="caution">
    <text evidence="2">The sequence shown here is derived from an EMBL/GenBank/DDBJ whole genome shotgun (WGS) entry which is preliminary data.</text>
</comment>
<reference evidence="3" key="1">
    <citation type="journal article" date="2019" name="Nat. Commun.">
        <title>The genome of broomcorn millet.</title>
        <authorList>
            <person name="Zou C."/>
            <person name="Miki D."/>
            <person name="Li D."/>
            <person name="Tang Q."/>
            <person name="Xiao L."/>
            <person name="Rajput S."/>
            <person name="Deng P."/>
            <person name="Jia W."/>
            <person name="Huang R."/>
            <person name="Zhang M."/>
            <person name="Sun Y."/>
            <person name="Hu J."/>
            <person name="Fu X."/>
            <person name="Schnable P.S."/>
            <person name="Li F."/>
            <person name="Zhang H."/>
            <person name="Feng B."/>
            <person name="Zhu X."/>
            <person name="Liu R."/>
            <person name="Schnable J.C."/>
            <person name="Zhu J.-K."/>
            <person name="Zhang H."/>
        </authorList>
    </citation>
    <scope>NUCLEOTIDE SEQUENCE [LARGE SCALE GENOMIC DNA]</scope>
</reference>
<dbReference type="AlphaFoldDB" id="A0A3L6PGX5"/>
<name>A0A3L6PGX5_PANMI</name>